<dbReference type="OrthoDB" id="4304933at2"/>
<organism evidence="3 4">
    <name type="scientific">Actinomadura rudentiformis</name>
    <dbReference type="NCBI Taxonomy" id="359158"/>
    <lineage>
        <taxon>Bacteria</taxon>
        <taxon>Bacillati</taxon>
        <taxon>Actinomycetota</taxon>
        <taxon>Actinomycetes</taxon>
        <taxon>Streptosporangiales</taxon>
        <taxon>Thermomonosporaceae</taxon>
        <taxon>Actinomadura</taxon>
    </lineage>
</organism>
<keyword evidence="2" id="KW-0812">Transmembrane</keyword>
<dbReference type="RefSeq" id="WP_151565261.1">
    <property type="nucleotide sequence ID" value="NZ_WBMT01000015.1"/>
</dbReference>
<evidence type="ECO:0000256" key="1">
    <source>
        <dbReference type="SAM" id="Coils"/>
    </source>
</evidence>
<feature type="coiled-coil region" evidence="1">
    <location>
        <begin position="46"/>
        <end position="73"/>
    </location>
</feature>
<sequence length="108" mass="11739">MTLPEPTLAELARTLGRIEAEIGRRLDDISSRLGRVISIEVYNAHRAATSERLDDLAAEIADLHQQRRADDERRAADRRIITGAITTAVLSLIVSLLGATIIAALGVK</sequence>
<reference evidence="3 4" key="1">
    <citation type="submission" date="2019-09" db="EMBL/GenBank/DDBJ databases">
        <title>Actinomadura physcomitrii sp. nov., a novel actinomycete isolated from moss [Physcomitrium sphaericum (Ludw) Fuernr].</title>
        <authorList>
            <person name="Zhuang X."/>
            <person name="Liu C."/>
        </authorList>
    </citation>
    <scope>NUCLEOTIDE SEQUENCE [LARGE SCALE GENOMIC DNA]</scope>
    <source>
        <strain evidence="3 4">HMC1</strain>
    </source>
</reference>
<keyword evidence="2" id="KW-0472">Membrane</keyword>
<comment type="caution">
    <text evidence="3">The sequence shown here is derived from an EMBL/GenBank/DDBJ whole genome shotgun (WGS) entry which is preliminary data.</text>
</comment>
<keyword evidence="1" id="KW-0175">Coiled coil</keyword>
<dbReference type="Proteomes" id="UP000468735">
    <property type="component" value="Unassembled WGS sequence"/>
</dbReference>
<evidence type="ECO:0000313" key="4">
    <source>
        <dbReference type="Proteomes" id="UP000468735"/>
    </source>
</evidence>
<accession>A0A6H9YKE6</accession>
<dbReference type="AlphaFoldDB" id="A0A6H9YKE6"/>
<gene>
    <name evidence="3" type="ORF">F8566_30350</name>
</gene>
<feature type="transmembrane region" description="Helical" evidence="2">
    <location>
        <begin position="80"/>
        <end position="105"/>
    </location>
</feature>
<name>A0A6H9YKE6_9ACTN</name>
<dbReference type="EMBL" id="WBMT01000015">
    <property type="protein sequence ID" value="KAB2344893.1"/>
    <property type="molecule type" value="Genomic_DNA"/>
</dbReference>
<proteinExistence type="predicted"/>
<evidence type="ECO:0000256" key="2">
    <source>
        <dbReference type="SAM" id="Phobius"/>
    </source>
</evidence>
<keyword evidence="4" id="KW-1185">Reference proteome</keyword>
<evidence type="ECO:0000313" key="3">
    <source>
        <dbReference type="EMBL" id="KAB2344893.1"/>
    </source>
</evidence>
<protein>
    <submittedName>
        <fullName evidence="3">Uncharacterized protein</fullName>
    </submittedName>
</protein>
<keyword evidence="2" id="KW-1133">Transmembrane helix</keyword>